<dbReference type="InterPro" id="IPR057827">
    <property type="entry name" value="WW_fungi"/>
</dbReference>
<dbReference type="CDD" id="cd06224">
    <property type="entry name" value="REM"/>
    <property type="match status" value="1"/>
</dbReference>
<dbReference type="CDD" id="cd00155">
    <property type="entry name" value="RasGEF"/>
    <property type="match status" value="1"/>
</dbReference>
<dbReference type="SUPFAM" id="SSF50044">
    <property type="entry name" value="SH3-domain"/>
    <property type="match status" value="1"/>
</dbReference>
<comment type="caution">
    <text evidence="16">The sequence shown here is derived from an EMBL/GenBank/DDBJ whole genome shotgun (WGS) entry which is preliminary data.</text>
</comment>
<evidence type="ECO:0000256" key="11">
    <source>
        <dbReference type="PROSITE-ProRule" id="PRU00192"/>
    </source>
</evidence>
<dbReference type="Pfam" id="PF23518">
    <property type="entry name" value="WW_2"/>
    <property type="match status" value="1"/>
</dbReference>
<dbReference type="PROSITE" id="PS50009">
    <property type="entry name" value="RASGEF_CAT"/>
    <property type="match status" value="1"/>
</dbReference>
<name>A0A2C5Y1G1_9HYPO</name>
<reference evidence="16 17" key="1">
    <citation type="submission" date="2017-06" db="EMBL/GenBank/DDBJ databases">
        <title>Ant-infecting Ophiocordyceps genomes reveal a high diversity of potential behavioral manipulation genes and a possible major role for enterotoxins.</title>
        <authorList>
            <person name="De Bekker C."/>
            <person name="Evans H.C."/>
            <person name="Brachmann A."/>
            <person name="Hughes D.P."/>
        </authorList>
    </citation>
    <scope>NUCLEOTIDE SEQUENCE [LARGE SCALE GENOMIC DNA]</scope>
    <source>
        <strain evidence="16 17">Map64</strain>
    </source>
</reference>
<dbReference type="Pfam" id="PF00617">
    <property type="entry name" value="RasGEF"/>
    <property type="match status" value="1"/>
</dbReference>
<feature type="domain" description="SH3" evidence="13">
    <location>
        <begin position="12"/>
        <end position="71"/>
    </location>
</feature>
<evidence type="ECO:0000256" key="3">
    <source>
        <dbReference type="ARBA" id="ARBA00009666"/>
    </source>
</evidence>
<dbReference type="PRINTS" id="PR00452">
    <property type="entry name" value="SH3DOMAIN"/>
</dbReference>
<dbReference type="Gene3D" id="1.20.870.10">
    <property type="entry name" value="Son of sevenless (SoS) protein Chain: S domain 1"/>
    <property type="match status" value="1"/>
</dbReference>
<feature type="compositionally biased region" description="Basic and acidic residues" evidence="12">
    <location>
        <begin position="169"/>
        <end position="184"/>
    </location>
</feature>
<dbReference type="InterPro" id="IPR036964">
    <property type="entry name" value="RASGEF_cat_dom_sf"/>
</dbReference>
<evidence type="ECO:0000256" key="4">
    <source>
        <dbReference type="ARBA" id="ARBA00011446"/>
    </source>
</evidence>
<sequence>MNGSISPAPSGPTGLYVRALFDYHADDGTSLSFQHGDIIEVVTRLESGWWDGIINGVRGWFPSNYCELVSAPDDSAAKEFSAPAVDDSRDSAQTNNSVQDNLDQDEGLEASRLNSLPIEGTDTEDYQSGTDFWIPQATSDGRLYYFNTMTGDRRAELPMESPVSSAETGPRDRNNFKVPDKSRPPIELMASGFTQDEDDKSTTSVSEAEDEALTRSFKGYTKPRHRTSLSAALSPSASMDSMNGSSPGRRARKDVLSNGRSSGGKPPNNMASATAFTSTTYHLPTTATLPRSFFDDGATPPLTWSLLVTNMKLAIDRYREAIANNNRSDFVARAEDISDHLRLLLAAGSGTTDNHSGQPSIISTNKALYPHFRDMMSKFSKLVISSHIAASDWPSTESVQKCLQEADGVLHGVFSYVEVARQQRGEEIPRLFPGFVIGSSKGGSWQNNGLGSQDPVAANFLEDDDSANEPTATLDAVLLESLAERRRAMISSTRELDRSLATPDGIITPYHHEAIGNSTCMAGSKVMDSFKLWIAMIESIDLSYLSNILGTSNFDQYSMAKQGVYDAMSDLILGCQAVTGPLADEWSQVRGESLKSRLAYVRQCARTLETTSSHMQYSLQLLSEEVQPIGVKQTPQSEDGRPGDAQSSRGRFWHGDGQHAERHNNNSTSAPAVPRPPFVTAPTFMEGEPPTGSLRKGDYAKVKKIFGEDPSPQTSTQPDDTPDFLRLDYEDDVSWDTKTSPPTVRGGTLLALVEQLTRHDKLDSSFNTTFLLTYRSFTSGRELFELLVKRFGIQPPDGLIQSDYETWRDRKQKPIRFRVVNILKSWFDSFWTEEFNDESKQLICDVFDFARDRVKSTDTPGSGPLMSVLTQRLQGKEAGARRMIQTLNQSTPSPIVPKNIKKLKFLDIDSTEFARQLTIIESRLYGKIKAAECLNKTWQKKVASSEPDAAPNVKALILHSNQLTNWVAEMILGQMDVKKRVVVIKHFVAIADKCRSLNNFSTLTSVISALGTAPIARLKRTWEQVPQRVQAVLETMRRLMASTKNFGEYRESLHVANPPCIPFFGVYLTDLTFIEDGIPSVIKKTNLINFAKRAKTAEVIRDIQQYQNVGYSLQSVPELQDYLLSNMQAAGDVHEMYDKSLQIEPREREEEKIVRVLAESGFL</sequence>
<protein>
    <recommendedName>
        <fullName evidence="5">Class E vacuolar protein-sorting machinery protein HSE1</fullName>
    </recommendedName>
    <alternativeName>
        <fullName evidence="6">Class E vacuolar protein-sorting machinery protein hse1</fullName>
    </alternativeName>
</protein>
<dbReference type="PROSITE" id="PS50002">
    <property type="entry name" value="SH3"/>
    <property type="match status" value="1"/>
</dbReference>
<evidence type="ECO:0000256" key="9">
    <source>
        <dbReference type="ARBA" id="ARBA00022753"/>
    </source>
</evidence>
<comment type="similarity">
    <text evidence="3">Belongs to the STAM family.</text>
</comment>
<dbReference type="FunFam" id="2.30.30.40:FF:000072">
    <property type="entry name" value="Unconventional Myosin IB"/>
    <property type="match status" value="1"/>
</dbReference>
<proteinExistence type="inferred from homology"/>
<dbReference type="SMART" id="SM00326">
    <property type="entry name" value="SH3"/>
    <property type="match status" value="1"/>
</dbReference>
<dbReference type="InterPro" id="IPR056685">
    <property type="entry name" value="DUF7783"/>
</dbReference>
<organism evidence="16 17">
    <name type="scientific">Ophiocordyceps australis</name>
    <dbReference type="NCBI Taxonomy" id="1399860"/>
    <lineage>
        <taxon>Eukaryota</taxon>
        <taxon>Fungi</taxon>
        <taxon>Dikarya</taxon>
        <taxon>Ascomycota</taxon>
        <taxon>Pezizomycotina</taxon>
        <taxon>Sordariomycetes</taxon>
        <taxon>Hypocreomycetidae</taxon>
        <taxon>Hypocreales</taxon>
        <taxon>Ophiocordycipitaceae</taxon>
        <taxon>Ophiocordyceps</taxon>
    </lineage>
</organism>
<dbReference type="InterPro" id="IPR023578">
    <property type="entry name" value="Ras_GEF_dom_sf"/>
</dbReference>
<comment type="subunit">
    <text evidence="4">Component of the ESCRT-0 complex composed of HSE1 and VPS27.</text>
</comment>
<feature type="region of interest" description="Disordered" evidence="12">
    <location>
        <begin position="155"/>
        <end position="270"/>
    </location>
</feature>
<dbReference type="InterPro" id="IPR056686">
    <property type="entry name" value="DUF7784"/>
</dbReference>
<dbReference type="PANTHER" id="PTHR23113">
    <property type="entry name" value="GUANINE NUCLEOTIDE EXCHANGE FACTOR"/>
    <property type="match status" value="1"/>
</dbReference>
<keyword evidence="7 11" id="KW-0728">SH3 domain</keyword>
<dbReference type="GO" id="GO:0010008">
    <property type="term" value="C:endosome membrane"/>
    <property type="evidence" value="ECO:0007669"/>
    <property type="project" value="UniProtKB-SubCell"/>
</dbReference>
<feature type="compositionally biased region" description="Basic and acidic residues" evidence="12">
    <location>
        <begin position="653"/>
        <end position="664"/>
    </location>
</feature>
<keyword evidence="17" id="KW-1185">Reference proteome</keyword>
<evidence type="ECO:0000256" key="12">
    <source>
        <dbReference type="SAM" id="MobiDB-lite"/>
    </source>
</evidence>
<dbReference type="CDD" id="cd11883">
    <property type="entry name" value="SH3_Sdc25"/>
    <property type="match status" value="1"/>
</dbReference>
<dbReference type="InterPro" id="IPR000651">
    <property type="entry name" value="Ras-like_Gua-exchang_fac_N"/>
</dbReference>
<feature type="domain" description="Ras-GEF" evidence="14">
    <location>
        <begin position="909"/>
        <end position="1146"/>
    </location>
</feature>
<keyword evidence="9" id="KW-0967">Endosome</keyword>
<feature type="compositionally biased region" description="Polar residues" evidence="12">
    <location>
        <begin position="91"/>
        <end position="101"/>
    </location>
</feature>
<dbReference type="SMART" id="SM00147">
    <property type="entry name" value="RasGEF"/>
    <property type="match status" value="1"/>
</dbReference>
<dbReference type="Pfam" id="PF25008">
    <property type="entry name" value="DUF7784"/>
    <property type="match status" value="1"/>
</dbReference>
<evidence type="ECO:0000256" key="8">
    <source>
        <dbReference type="ARBA" id="ARBA00022658"/>
    </source>
</evidence>
<comment type="subcellular location">
    <subcellularLocation>
        <location evidence="2">Endosome membrane</location>
        <topology evidence="2">Peripheral membrane protein</topology>
        <orientation evidence="2">Cytoplasmic side</orientation>
    </subcellularLocation>
</comment>
<evidence type="ECO:0000256" key="2">
    <source>
        <dbReference type="ARBA" id="ARBA00004125"/>
    </source>
</evidence>
<evidence type="ECO:0000259" key="15">
    <source>
        <dbReference type="PROSITE" id="PS50212"/>
    </source>
</evidence>
<evidence type="ECO:0000256" key="6">
    <source>
        <dbReference type="ARBA" id="ARBA00018978"/>
    </source>
</evidence>
<dbReference type="GO" id="GO:0005886">
    <property type="term" value="C:plasma membrane"/>
    <property type="evidence" value="ECO:0007669"/>
    <property type="project" value="TreeGrafter"/>
</dbReference>
<dbReference type="EMBL" id="NJET01000118">
    <property type="protein sequence ID" value="PHH61062.1"/>
    <property type="molecule type" value="Genomic_DNA"/>
</dbReference>
<dbReference type="Proteomes" id="UP000226192">
    <property type="component" value="Unassembled WGS sequence"/>
</dbReference>
<comment type="function">
    <text evidence="1">Component of the ESCRT-0 complex which is the sorting receptor for ubiquitinated cargo proteins at the multivesicular body (MVB).</text>
</comment>
<evidence type="ECO:0000259" key="14">
    <source>
        <dbReference type="PROSITE" id="PS50009"/>
    </source>
</evidence>
<dbReference type="PROSITE" id="PS00720">
    <property type="entry name" value="RASGEF"/>
    <property type="match status" value="1"/>
</dbReference>
<feature type="region of interest" description="Disordered" evidence="12">
    <location>
        <begin position="632"/>
        <end position="697"/>
    </location>
</feature>
<evidence type="ECO:0000259" key="13">
    <source>
        <dbReference type="PROSITE" id="PS50002"/>
    </source>
</evidence>
<evidence type="ECO:0000256" key="5">
    <source>
        <dbReference type="ARBA" id="ARBA00017923"/>
    </source>
</evidence>
<dbReference type="PANTHER" id="PTHR23113:SF368">
    <property type="entry name" value="CELL DIVISION CONTROL PROTEIN 25"/>
    <property type="match status" value="1"/>
</dbReference>
<dbReference type="STRING" id="1399860.A0A2C5Y1G1"/>
<dbReference type="Pfam" id="PF00618">
    <property type="entry name" value="RasGEF_N"/>
    <property type="match status" value="1"/>
</dbReference>
<dbReference type="AlphaFoldDB" id="A0A2C5Y1G1"/>
<dbReference type="OrthoDB" id="546434at2759"/>
<feature type="region of interest" description="Disordered" evidence="12">
    <location>
        <begin position="79"/>
        <end position="132"/>
    </location>
</feature>
<evidence type="ECO:0000256" key="7">
    <source>
        <dbReference type="ARBA" id="ARBA00022443"/>
    </source>
</evidence>
<gene>
    <name evidence="16" type="ORF">CDD81_830</name>
</gene>
<evidence type="ECO:0000256" key="10">
    <source>
        <dbReference type="PROSITE-ProRule" id="PRU00168"/>
    </source>
</evidence>
<dbReference type="Gene3D" id="2.30.30.40">
    <property type="entry name" value="SH3 Domains"/>
    <property type="match status" value="1"/>
</dbReference>
<dbReference type="Pfam" id="PF00018">
    <property type="entry name" value="SH3_1"/>
    <property type="match status" value="1"/>
</dbReference>
<dbReference type="SMART" id="SM00229">
    <property type="entry name" value="RasGEFN"/>
    <property type="match status" value="1"/>
</dbReference>
<dbReference type="InterPro" id="IPR019804">
    <property type="entry name" value="Ras_G-nucl-exch_fac_CS"/>
</dbReference>
<dbReference type="InterPro" id="IPR036028">
    <property type="entry name" value="SH3-like_dom_sf"/>
</dbReference>
<dbReference type="InterPro" id="IPR001895">
    <property type="entry name" value="RASGEF_cat_dom"/>
</dbReference>
<dbReference type="PROSITE" id="PS50212">
    <property type="entry name" value="RASGEF_NTER"/>
    <property type="match status" value="1"/>
</dbReference>
<accession>A0A2C5Y1G1</accession>
<evidence type="ECO:0000313" key="17">
    <source>
        <dbReference type="Proteomes" id="UP000226192"/>
    </source>
</evidence>
<dbReference type="InterPro" id="IPR008937">
    <property type="entry name" value="Ras-like_GEF"/>
</dbReference>
<dbReference type="SUPFAM" id="SSF48366">
    <property type="entry name" value="Ras GEF"/>
    <property type="match status" value="1"/>
</dbReference>
<feature type="compositionally biased region" description="Low complexity" evidence="12">
    <location>
        <begin position="228"/>
        <end position="238"/>
    </location>
</feature>
<dbReference type="InterPro" id="IPR001452">
    <property type="entry name" value="SH3_domain"/>
</dbReference>
<evidence type="ECO:0000256" key="1">
    <source>
        <dbReference type="ARBA" id="ARBA00002654"/>
    </source>
</evidence>
<dbReference type="GO" id="GO:0007265">
    <property type="term" value="P:Ras protein signal transduction"/>
    <property type="evidence" value="ECO:0007669"/>
    <property type="project" value="TreeGrafter"/>
</dbReference>
<dbReference type="GO" id="GO:0005085">
    <property type="term" value="F:guanyl-nucleotide exchange factor activity"/>
    <property type="evidence" value="ECO:0007669"/>
    <property type="project" value="UniProtKB-KW"/>
</dbReference>
<dbReference type="Pfam" id="PF25006">
    <property type="entry name" value="DUF7783"/>
    <property type="match status" value="1"/>
</dbReference>
<feature type="domain" description="N-terminal Ras-GEF" evidence="15">
    <location>
        <begin position="740"/>
        <end position="873"/>
    </location>
</feature>
<keyword evidence="8 10" id="KW-0344">Guanine-nucleotide releasing factor</keyword>
<dbReference type="Gene3D" id="1.10.840.10">
    <property type="entry name" value="Ras guanine-nucleotide exchange factors catalytic domain"/>
    <property type="match status" value="1"/>
</dbReference>
<evidence type="ECO:0000313" key="16">
    <source>
        <dbReference type="EMBL" id="PHH61062.1"/>
    </source>
</evidence>